<feature type="domain" description="Protein kinase" evidence="17">
    <location>
        <begin position="174"/>
        <end position="587"/>
    </location>
</feature>
<comment type="subcellular location">
    <subcellularLocation>
        <location evidence="2">Chromosome</location>
        <location evidence="2">Telomere</location>
    </subcellularLocation>
</comment>
<dbReference type="PROSITE" id="PS00109">
    <property type="entry name" value="PROTEIN_KINASE_TYR"/>
    <property type="match status" value="1"/>
</dbReference>
<reference evidence="18 19" key="1">
    <citation type="journal article" date="2023" name="Res Sq">
        <title>Genomic and morphological characterization of Knufia obscura isolated from the Mars 2020 spacecraft assembly facility.</title>
        <authorList>
            <person name="Chander A.M."/>
            <person name="Teixeira M.M."/>
            <person name="Singh N.K."/>
            <person name="Williams M.P."/>
            <person name="Parker C.W."/>
            <person name="Leo P."/>
            <person name="Stajich J.E."/>
            <person name="Torok T."/>
            <person name="Tighe S."/>
            <person name="Mason C.E."/>
            <person name="Venkateswaran K."/>
        </authorList>
    </citation>
    <scope>NUCLEOTIDE SEQUENCE [LARGE SCALE GENOMIC DNA]</scope>
    <source>
        <strain evidence="18 19">CCFEE 5817</strain>
    </source>
</reference>
<evidence type="ECO:0000256" key="9">
    <source>
        <dbReference type="ARBA" id="ARBA00022741"/>
    </source>
</evidence>
<name>A0ABR0RB64_9EURO</name>
<evidence type="ECO:0000256" key="16">
    <source>
        <dbReference type="ARBA" id="ARBA00048679"/>
    </source>
</evidence>
<evidence type="ECO:0000256" key="13">
    <source>
        <dbReference type="ARBA" id="ARBA00030980"/>
    </source>
</evidence>
<evidence type="ECO:0000256" key="2">
    <source>
        <dbReference type="ARBA" id="ARBA00004574"/>
    </source>
</evidence>
<dbReference type="InterPro" id="IPR008266">
    <property type="entry name" value="Tyr_kinase_AS"/>
</dbReference>
<keyword evidence="9" id="KW-0547">Nucleotide-binding</keyword>
<protein>
    <recommendedName>
        <fullName evidence="6">EKC/KEOPS complex subunit BUD32</fullName>
        <ecNumber evidence="4">2.7.11.1</ecNumber>
    </recommendedName>
    <alternativeName>
        <fullName evidence="13 14">Atypical Serine/threonine protein kinase BUD32</fullName>
    </alternativeName>
    <alternativeName>
        <fullName evidence="5">EKC/KEOPS complex subunit bud32</fullName>
    </alternativeName>
</protein>
<gene>
    <name evidence="18" type="ORF">PMZ80_010381</name>
</gene>
<comment type="function">
    <text evidence="1">Component of the EKC/KEOPS complex that is required for the formation of a threonylcarbamoyl group on adenosine at position 37 (t(6)A37) in tRNAs that read codons beginning with adenine. The complex is probably involved in the transfer of the threonylcarbamoyl moiety of threonylcarbamoyl-AMP (TC-AMP) to the N6 group of A37. BUD32 has ATPase activity in the context of the EKC/KEOPS complex and likely plays a supporting role to the catalytic subunit KAE1. The EKC/KEOPS complex also promotes both telomere uncapping and telomere elongation. The complex is required for efficient recruitment of transcriptional coactivators.</text>
</comment>
<evidence type="ECO:0000256" key="8">
    <source>
        <dbReference type="ARBA" id="ARBA00022679"/>
    </source>
</evidence>
<dbReference type="Gene3D" id="3.30.200.20">
    <property type="entry name" value="Phosphorylase Kinase, domain 1"/>
    <property type="match status" value="1"/>
</dbReference>
<dbReference type="PROSITE" id="PS50011">
    <property type="entry name" value="PROTEIN_KINASE_DOM"/>
    <property type="match status" value="2"/>
</dbReference>
<evidence type="ECO:0000256" key="15">
    <source>
        <dbReference type="ARBA" id="ARBA00047899"/>
    </source>
</evidence>
<accession>A0ABR0RB64</accession>
<dbReference type="InterPro" id="IPR051175">
    <property type="entry name" value="CLK_kinases"/>
</dbReference>
<evidence type="ECO:0000256" key="11">
    <source>
        <dbReference type="ARBA" id="ARBA00022840"/>
    </source>
</evidence>
<evidence type="ECO:0000256" key="10">
    <source>
        <dbReference type="ARBA" id="ARBA00022777"/>
    </source>
</evidence>
<dbReference type="Pfam" id="PF00069">
    <property type="entry name" value="Pkinase"/>
    <property type="match status" value="2"/>
</dbReference>
<keyword evidence="12" id="KW-0779">Telomere</keyword>
<evidence type="ECO:0000256" key="6">
    <source>
        <dbReference type="ARBA" id="ARBA00019973"/>
    </source>
</evidence>
<keyword evidence="19" id="KW-1185">Reference proteome</keyword>
<dbReference type="InterPro" id="IPR011009">
    <property type="entry name" value="Kinase-like_dom_sf"/>
</dbReference>
<evidence type="ECO:0000256" key="7">
    <source>
        <dbReference type="ARBA" id="ARBA00022527"/>
    </source>
</evidence>
<evidence type="ECO:0000256" key="5">
    <source>
        <dbReference type="ARBA" id="ARBA00013948"/>
    </source>
</evidence>
<evidence type="ECO:0000256" key="14">
    <source>
        <dbReference type="ARBA" id="ARBA00033194"/>
    </source>
</evidence>
<sequence>MSLADMLERHRAFDLPLLKMTLRRLLRALDFLHTEAQVTHLDMTVSNIMISIEDETMLQRCAEAELHDPTPRKVVDDTLTIYTSASLPDPKQGKYGVPVLCDFGQARIGESHKTGPLIQPHESRAPEVIFELPWGPSVDIWSVGCLAWALFEGKHLFQDVRTCSGHWKPYAHVAQIVGLIGAPPFQFIQKSKTSHECFDANGTWIHDNPRIPFTTLEDLEMRLDGSEQKKFLRFIRSMLTWLPNERKTAKELLEDPWLQALINKTYNALKILTASPEFPDIKQQEPSVYQHLSAIRSEHPGKNNTRALLDTFTVKGPQMEHQCLVQQPMFMTIWHYERLYGQPLKVSWIKDILRSLLRALDFLHTEAQVIHTDIKTDNIMKSLEDQSVLNQFAEEENHEPTSRKIVDQNLTIYKSRQIQWPRRTGNWVLCDFGSAVIGKVQEAGTYCQPDAYRAPEVVSKMQWGPKIDIWNLGCLAWELVERKVLFRGIRLDDKTYHPYLHVARMVALLGEPPEQFVARNQHTLECFWEDGEWRFEEPAVPSDTMESLATRLNGQEKQDFLVFIRTMLRWLPEERLSARELLQHPWLKM</sequence>
<keyword evidence="11" id="KW-0067">ATP-binding</keyword>
<evidence type="ECO:0000256" key="12">
    <source>
        <dbReference type="ARBA" id="ARBA00022895"/>
    </source>
</evidence>
<dbReference type="GeneID" id="90003830"/>
<evidence type="ECO:0000256" key="1">
    <source>
        <dbReference type="ARBA" id="ARBA00003747"/>
    </source>
</evidence>
<dbReference type="SMART" id="SM00220">
    <property type="entry name" value="S_TKc"/>
    <property type="match status" value="1"/>
</dbReference>
<dbReference type="InterPro" id="IPR000719">
    <property type="entry name" value="Prot_kinase_dom"/>
</dbReference>
<dbReference type="PANTHER" id="PTHR45646">
    <property type="entry name" value="SERINE/THREONINE-PROTEIN KINASE DOA-RELATED"/>
    <property type="match status" value="1"/>
</dbReference>
<comment type="catalytic activity">
    <reaction evidence="16">
        <text>L-seryl-[protein] + ATP = O-phospho-L-seryl-[protein] + ADP + H(+)</text>
        <dbReference type="Rhea" id="RHEA:17989"/>
        <dbReference type="Rhea" id="RHEA-COMP:9863"/>
        <dbReference type="Rhea" id="RHEA-COMP:11604"/>
        <dbReference type="ChEBI" id="CHEBI:15378"/>
        <dbReference type="ChEBI" id="CHEBI:29999"/>
        <dbReference type="ChEBI" id="CHEBI:30616"/>
        <dbReference type="ChEBI" id="CHEBI:83421"/>
        <dbReference type="ChEBI" id="CHEBI:456216"/>
        <dbReference type="EC" id="2.7.11.1"/>
    </reaction>
</comment>
<dbReference type="RefSeq" id="XP_064725464.1">
    <property type="nucleotide sequence ID" value="XM_064878770.1"/>
</dbReference>
<comment type="catalytic activity">
    <reaction evidence="15">
        <text>L-threonyl-[protein] + ATP = O-phospho-L-threonyl-[protein] + ADP + H(+)</text>
        <dbReference type="Rhea" id="RHEA:46608"/>
        <dbReference type="Rhea" id="RHEA-COMP:11060"/>
        <dbReference type="Rhea" id="RHEA-COMP:11605"/>
        <dbReference type="ChEBI" id="CHEBI:15378"/>
        <dbReference type="ChEBI" id="CHEBI:30013"/>
        <dbReference type="ChEBI" id="CHEBI:30616"/>
        <dbReference type="ChEBI" id="CHEBI:61977"/>
        <dbReference type="ChEBI" id="CHEBI:456216"/>
        <dbReference type="EC" id="2.7.11.1"/>
    </reaction>
</comment>
<evidence type="ECO:0000313" key="19">
    <source>
        <dbReference type="Proteomes" id="UP001334248"/>
    </source>
</evidence>
<proteinExistence type="predicted"/>
<feature type="domain" description="Protein kinase" evidence="17">
    <location>
        <begin position="1"/>
        <end position="185"/>
    </location>
</feature>
<organism evidence="18 19">
    <name type="scientific">Knufia obscura</name>
    <dbReference type="NCBI Taxonomy" id="1635080"/>
    <lineage>
        <taxon>Eukaryota</taxon>
        <taxon>Fungi</taxon>
        <taxon>Dikarya</taxon>
        <taxon>Ascomycota</taxon>
        <taxon>Pezizomycotina</taxon>
        <taxon>Eurotiomycetes</taxon>
        <taxon>Chaetothyriomycetidae</taxon>
        <taxon>Chaetothyriales</taxon>
        <taxon>Trichomeriaceae</taxon>
        <taxon>Knufia</taxon>
    </lineage>
</organism>
<dbReference type="EC" id="2.7.11.1" evidence="4"/>
<dbReference type="EMBL" id="JAVHJV010000017">
    <property type="protein sequence ID" value="KAK5937374.1"/>
    <property type="molecule type" value="Genomic_DNA"/>
</dbReference>
<comment type="subunit">
    <text evidence="3">Component of the EKC/KEOPS complex composed of at least BUD32, CGI121, GON7, KAE1 and PCC1; the whole complex dimerizes.</text>
</comment>
<comment type="caution">
    <text evidence="18">The sequence shown here is derived from an EMBL/GenBank/DDBJ whole genome shotgun (WGS) entry which is preliminary data.</text>
</comment>
<evidence type="ECO:0000313" key="18">
    <source>
        <dbReference type="EMBL" id="KAK5937374.1"/>
    </source>
</evidence>
<keyword evidence="10" id="KW-0418">Kinase</keyword>
<dbReference type="Proteomes" id="UP001334248">
    <property type="component" value="Unassembled WGS sequence"/>
</dbReference>
<keyword evidence="7" id="KW-0723">Serine/threonine-protein kinase</keyword>
<evidence type="ECO:0000259" key="17">
    <source>
        <dbReference type="PROSITE" id="PS50011"/>
    </source>
</evidence>
<dbReference type="PANTHER" id="PTHR45646:SF11">
    <property type="entry name" value="SERINE_THREONINE-PROTEIN KINASE DOA"/>
    <property type="match status" value="1"/>
</dbReference>
<keyword evidence="12" id="KW-0158">Chromosome</keyword>
<keyword evidence="8" id="KW-0808">Transferase</keyword>
<evidence type="ECO:0000256" key="3">
    <source>
        <dbReference type="ARBA" id="ARBA00011534"/>
    </source>
</evidence>
<dbReference type="SUPFAM" id="SSF56112">
    <property type="entry name" value="Protein kinase-like (PK-like)"/>
    <property type="match status" value="2"/>
</dbReference>
<evidence type="ECO:0000256" key="4">
    <source>
        <dbReference type="ARBA" id="ARBA00012513"/>
    </source>
</evidence>
<dbReference type="Gene3D" id="1.10.510.10">
    <property type="entry name" value="Transferase(Phosphotransferase) domain 1"/>
    <property type="match status" value="2"/>
</dbReference>